<dbReference type="EMBL" id="FSRG01000009">
    <property type="protein sequence ID" value="SIO40837.1"/>
    <property type="molecule type" value="Genomic_DNA"/>
</dbReference>
<dbReference type="Gene3D" id="3.40.50.2300">
    <property type="match status" value="1"/>
</dbReference>
<dbReference type="PANTHER" id="PTHR44591:SF3">
    <property type="entry name" value="RESPONSE REGULATORY DOMAIN-CONTAINING PROTEIN"/>
    <property type="match status" value="1"/>
</dbReference>
<evidence type="ECO:0000256" key="2">
    <source>
        <dbReference type="PROSITE-ProRule" id="PRU00169"/>
    </source>
</evidence>
<dbReference type="PANTHER" id="PTHR44591">
    <property type="entry name" value="STRESS RESPONSE REGULATOR PROTEIN 1"/>
    <property type="match status" value="1"/>
</dbReference>
<dbReference type="AlphaFoldDB" id="A0A1N6J980"/>
<evidence type="ECO:0000313" key="5">
    <source>
        <dbReference type="Proteomes" id="UP000184694"/>
    </source>
</evidence>
<dbReference type="RefSeq" id="WP_074217979.1">
    <property type="nucleotide sequence ID" value="NZ_FSRG01000009.1"/>
</dbReference>
<dbReference type="Proteomes" id="UP000184694">
    <property type="component" value="Unassembled WGS sequence"/>
</dbReference>
<dbReference type="STRING" id="1121457.SAMN02745161_3244"/>
<evidence type="ECO:0000313" key="4">
    <source>
        <dbReference type="EMBL" id="SIO40837.1"/>
    </source>
</evidence>
<evidence type="ECO:0000256" key="1">
    <source>
        <dbReference type="ARBA" id="ARBA00022553"/>
    </source>
</evidence>
<feature type="modified residue" description="4-aspartylphosphate" evidence="2">
    <location>
        <position position="53"/>
    </location>
</feature>
<proteinExistence type="predicted"/>
<reference evidence="5" key="1">
    <citation type="submission" date="2016-11" db="EMBL/GenBank/DDBJ databases">
        <authorList>
            <person name="Varghese N."/>
            <person name="Submissions S."/>
        </authorList>
    </citation>
    <scope>NUCLEOTIDE SEQUENCE [LARGE SCALE GENOMIC DNA]</scope>
    <source>
        <strain evidence="5">DSM 17456</strain>
    </source>
</reference>
<name>A0A1N6J980_9BACT</name>
<dbReference type="InterPro" id="IPR050595">
    <property type="entry name" value="Bact_response_regulator"/>
</dbReference>
<dbReference type="SMART" id="SM00448">
    <property type="entry name" value="REC"/>
    <property type="match status" value="1"/>
</dbReference>
<dbReference type="Pfam" id="PF00072">
    <property type="entry name" value="Response_reg"/>
    <property type="match status" value="1"/>
</dbReference>
<sequence>MPHKVLVIDDDPYIVKYLIDILTDNGYATCSASNGAEGFEVLKREKPDLVTLDLEMPEEWGPRFYRKMSKEPGFEKTPVIVISGLPGIHLAIKNAVASLKKPFDPNALLEIIKGALAEKENA</sequence>
<dbReference type="InterPro" id="IPR001789">
    <property type="entry name" value="Sig_transdc_resp-reg_receiver"/>
</dbReference>
<evidence type="ECO:0000259" key="3">
    <source>
        <dbReference type="PROSITE" id="PS50110"/>
    </source>
</evidence>
<dbReference type="InterPro" id="IPR054815">
    <property type="entry name" value="DVU0259-like"/>
</dbReference>
<organism evidence="4 5">
    <name type="scientific">Halodesulfovibrio marinisediminis DSM 17456</name>
    <dbReference type="NCBI Taxonomy" id="1121457"/>
    <lineage>
        <taxon>Bacteria</taxon>
        <taxon>Pseudomonadati</taxon>
        <taxon>Thermodesulfobacteriota</taxon>
        <taxon>Desulfovibrionia</taxon>
        <taxon>Desulfovibrionales</taxon>
        <taxon>Desulfovibrionaceae</taxon>
        <taxon>Halodesulfovibrio</taxon>
    </lineage>
</organism>
<dbReference type="SUPFAM" id="SSF52172">
    <property type="entry name" value="CheY-like"/>
    <property type="match status" value="1"/>
</dbReference>
<keyword evidence="5" id="KW-1185">Reference proteome</keyword>
<protein>
    <submittedName>
        <fullName evidence="4">Response regulator receiver domain-containing protein</fullName>
    </submittedName>
</protein>
<dbReference type="OrthoDB" id="5295285at2"/>
<dbReference type="PROSITE" id="PS50110">
    <property type="entry name" value="RESPONSE_REGULATORY"/>
    <property type="match status" value="1"/>
</dbReference>
<dbReference type="GO" id="GO:0000160">
    <property type="term" value="P:phosphorelay signal transduction system"/>
    <property type="evidence" value="ECO:0007669"/>
    <property type="project" value="InterPro"/>
</dbReference>
<accession>A0A1N6J980</accession>
<feature type="domain" description="Response regulatory" evidence="3">
    <location>
        <begin position="4"/>
        <end position="116"/>
    </location>
</feature>
<dbReference type="InterPro" id="IPR011006">
    <property type="entry name" value="CheY-like_superfamily"/>
</dbReference>
<gene>
    <name evidence="4" type="ORF">SAMN02745161_3244</name>
</gene>
<dbReference type="NCBIfam" id="NF045717">
    <property type="entry name" value="DVU0259_DivK"/>
    <property type="match status" value="1"/>
</dbReference>
<keyword evidence="1 2" id="KW-0597">Phosphoprotein</keyword>